<keyword evidence="3" id="KW-1185">Reference proteome</keyword>
<reference evidence="2 3" key="1">
    <citation type="submission" date="2024-06" db="EMBL/GenBank/DDBJ databases">
        <authorList>
            <person name="Woo H."/>
        </authorList>
    </citation>
    <scope>NUCLEOTIDE SEQUENCE [LARGE SCALE GENOMIC DNA]</scope>
    <source>
        <strain evidence="2 3">Si-c</strain>
    </source>
</reference>
<accession>A0ABV3QDR4</accession>
<organism evidence="2 3">
    <name type="scientific">Rhodanobacter lycopersici</name>
    <dbReference type="NCBI Taxonomy" id="3162487"/>
    <lineage>
        <taxon>Bacteria</taxon>
        <taxon>Pseudomonadati</taxon>
        <taxon>Pseudomonadota</taxon>
        <taxon>Gammaproteobacteria</taxon>
        <taxon>Lysobacterales</taxon>
        <taxon>Rhodanobacteraceae</taxon>
        <taxon>Rhodanobacter</taxon>
    </lineage>
</organism>
<feature type="transmembrane region" description="Helical" evidence="1">
    <location>
        <begin position="45"/>
        <end position="66"/>
    </location>
</feature>
<keyword evidence="1" id="KW-0472">Membrane</keyword>
<dbReference type="RefSeq" id="WP_367854032.1">
    <property type="nucleotide sequence ID" value="NZ_JBFOHK010000002.1"/>
</dbReference>
<comment type="caution">
    <text evidence="2">The sequence shown here is derived from an EMBL/GenBank/DDBJ whole genome shotgun (WGS) entry which is preliminary data.</text>
</comment>
<dbReference type="Proteomes" id="UP001556220">
    <property type="component" value="Unassembled WGS sequence"/>
</dbReference>
<protein>
    <recommendedName>
        <fullName evidence="4">Type 1 fimbrial protein</fullName>
    </recommendedName>
</protein>
<gene>
    <name evidence="2" type="ORF">ABQJ54_09405</name>
</gene>
<dbReference type="EMBL" id="JBFOHK010000002">
    <property type="protein sequence ID" value="MEW9571970.1"/>
    <property type="molecule type" value="Genomic_DNA"/>
</dbReference>
<keyword evidence="1" id="KW-1133">Transmembrane helix</keyword>
<keyword evidence="1" id="KW-0812">Transmembrane</keyword>
<sequence length="141" mass="14812">MREYRVEGSVMRVPQWLVWVGCFLVSLLASPVARAGGSGTIEGGTITFVGAIVAPTCSIAFMPGALNPATGADRKHRPLQQNCPVPTTAGTATTVSRPYSVSVVRLSTAEPDRVLRYFAGYVLAAQPSGSAGPVLVTQTYE</sequence>
<evidence type="ECO:0000313" key="2">
    <source>
        <dbReference type="EMBL" id="MEW9571970.1"/>
    </source>
</evidence>
<name>A0ABV3QDR4_9GAMM</name>
<evidence type="ECO:0000256" key="1">
    <source>
        <dbReference type="SAM" id="Phobius"/>
    </source>
</evidence>
<proteinExistence type="predicted"/>
<evidence type="ECO:0008006" key="4">
    <source>
        <dbReference type="Google" id="ProtNLM"/>
    </source>
</evidence>
<evidence type="ECO:0000313" key="3">
    <source>
        <dbReference type="Proteomes" id="UP001556220"/>
    </source>
</evidence>